<gene>
    <name evidence="1" type="ORF">NB063_28480</name>
</gene>
<protein>
    <submittedName>
        <fullName evidence="1">Uncharacterized protein</fullName>
    </submittedName>
</protein>
<dbReference type="EMBL" id="JAMQBK010000090">
    <property type="protein sequence ID" value="MCM2374576.1"/>
    <property type="molecule type" value="Genomic_DNA"/>
</dbReference>
<dbReference type="Proteomes" id="UP001202961">
    <property type="component" value="Unassembled WGS sequence"/>
</dbReference>
<comment type="caution">
    <text evidence="1">The sequence shown here is derived from an EMBL/GenBank/DDBJ whole genome shotgun (WGS) entry which is preliminary data.</text>
</comment>
<proteinExistence type="predicted"/>
<organism evidence="1 2">
    <name type="scientific">Aporhodopirellula aestuarii</name>
    <dbReference type="NCBI Taxonomy" id="2950107"/>
    <lineage>
        <taxon>Bacteria</taxon>
        <taxon>Pseudomonadati</taxon>
        <taxon>Planctomycetota</taxon>
        <taxon>Planctomycetia</taxon>
        <taxon>Pirellulales</taxon>
        <taxon>Pirellulaceae</taxon>
        <taxon>Aporhodopirellula</taxon>
    </lineage>
</organism>
<evidence type="ECO:0000313" key="1">
    <source>
        <dbReference type="EMBL" id="MCM2374576.1"/>
    </source>
</evidence>
<keyword evidence="2" id="KW-1185">Reference proteome</keyword>
<name>A0ABT0UE74_9BACT</name>
<evidence type="ECO:0000313" key="2">
    <source>
        <dbReference type="Proteomes" id="UP001202961"/>
    </source>
</evidence>
<accession>A0ABT0UE74</accession>
<reference evidence="1 2" key="1">
    <citation type="journal article" date="2022" name="Syst. Appl. Microbiol.">
        <title>Rhodopirellula aestuarii sp. nov., a novel member of the genus Rhodopirellula isolated from brackish sediments collected in the Tagus River estuary, Portugal.</title>
        <authorList>
            <person name="Vitorino I.R."/>
            <person name="Klimek D."/>
            <person name="Calusinska M."/>
            <person name="Lobo-da-Cunha A."/>
            <person name="Vasconcelos V."/>
            <person name="Lage O.M."/>
        </authorList>
    </citation>
    <scope>NUCLEOTIDE SEQUENCE [LARGE SCALE GENOMIC DNA]</scope>
    <source>
        <strain evidence="1 2">ICT_H3.1</strain>
    </source>
</reference>
<sequence>MIDWAVWFGLRCLDEKQPVPHVVILDATRQSNPTTDADRFMAMFPGREVAALPWLTHITAIPGEDESSCLVRLLPAIGQHSPTPPDHDASMIRQLWQSFFLRPTQPSDNHALANVLGASLFLRSDNDENSRTALQRMLTALGLFPDRDADFRKRNPQGKLYAQLQRLVSTLPKFDKADVNLLLVDDSAIRHGWLQFLSEQLGIGQSRNAVDENRVVTTLYEHRITLTGTELTGELLESIRRAISVNSRRLRWGEQSRPIDLLFLDLRLYERESLNLERDFFVRVIDTYESWSTRSKSNGWPVIGNDELTRLRQWAVKESNEKASRSDEMYHSAVTLLARLIAGVDPSLPIVLFSSTNQKVITEELKEYGSIFTQFAKPTLMADSNSRDIDAVMLNLAEAFEHACRLVKARRLCQHIETCKTRTKVRPEQKETGRWNVQLFLDETYRKKRGLVVGGFVVALPPSVDAIQFDAELRSFFLRKLGSNDTYPSHGLPKNKEARRVALLKAIPELRKFWLKKRASVIPFTLCGQLRSSVHSDLERSNVFRDEHVGDNLHRELMRSSLEYACYTLMPTLLPHETEHDLWFHAPTRVQYESSMDAQVLNEAWGIRTAPAGRNVRCHVFSEDDARGILEEIEREYNGSSITPRPVLARAYHLDYSKQEGENELTFIMHHLADAFLTVFDKPFEFKTKEDEELTKKKREEQESINEGIEPLKNALVDIDYGPDSYYLLKANREFAHGEYAQAIFYGTSSGKSIPGFDGAVDVLKDSAVALVGPDCILLGNLLVDGKLERIGNRRLKGKIVQFGENPENVVVIESSGRKFTTTRKYVKAIPNPRIGQNVTFFGVRESVPLDGCFRANDVRLAK</sequence>
<dbReference type="RefSeq" id="WP_250932483.1">
    <property type="nucleotide sequence ID" value="NZ_JAMQBK010000090.1"/>
</dbReference>